<proteinExistence type="predicted"/>
<feature type="chain" id="PRO_5002237162" evidence="2">
    <location>
        <begin position="22"/>
        <end position="171"/>
    </location>
</feature>
<dbReference type="EMBL" id="KN847495">
    <property type="protein sequence ID" value="KIW15841.1"/>
    <property type="molecule type" value="Genomic_DNA"/>
</dbReference>
<evidence type="ECO:0000256" key="1">
    <source>
        <dbReference type="SAM" id="Phobius"/>
    </source>
</evidence>
<dbReference type="AlphaFoldDB" id="A0A0D1YLC8"/>
<dbReference type="GeneID" id="27332974"/>
<evidence type="ECO:0000313" key="4">
    <source>
        <dbReference type="Proteomes" id="UP000053328"/>
    </source>
</evidence>
<reference evidence="3 4" key="1">
    <citation type="submission" date="2015-01" db="EMBL/GenBank/DDBJ databases">
        <title>The Genome Sequence of Exophiala spinifera CBS89968.</title>
        <authorList>
            <consortium name="The Broad Institute Genomics Platform"/>
            <person name="Cuomo C."/>
            <person name="de Hoog S."/>
            <person name="Gorbushina A."/>
            <person name="Stielow B."/>
            <person name="Teixiera M."/>
            <person name="Abouelleil A."/>
            <person name="Chapman S.B."/>
            <person name="Priest M."/>
            <person name="Young S.K."/>
            <person name="Wortman J."/>
            <person name="Nusbaum C."/>
            <person name="Birren B."/>
        </authorList>
    </citation>
    <scope>NUCLEOTIDE SEQUENCE [LARGE SCALE GENOMIC DNA]</scope>
    <source>
        <strain evidence="3 4">CBS 89968</strain>
    </source>
</reference>
<keyword evidence="2" id="KW-0732">Signal</keyword>
<evidence type="ECO:0000313" key="3">
    <source>
        <dbReference type="EMBL" id="KIW15841.1"/>
    </source>
</evidence>
<sequence length="171" mass="19489">MRIHTFLTVLSSVVLFGFIDACRKNDDIIVDFLNAYFDLEASEGQFLWDWFDVWREDFEHAMWYWHLLIAVGVCVGCVWLTVNNERVAQVCVYDTGTAICSDVKDLFDRMSSSTRHFLNDLLMTTDLPLGTTGVLVVDPFFVPGAFPDESVETWDAREIEIASDNEEAATV</sequence>
<dbReference type="OrthoDB" id="10619973at2759"/>
<accession>A0A0D1YLC8</accession>
<keyword evidence="4" id="KW-1185">Reference proteome</keyword>
<keyword evidence="1" id="KW-1133">Transmembrane helix</keyword>
<name>A0A0D1YLC8_9EURO</name>
<dbReference type="RefSeq" id="XP_016236057.1">
    <property type="nucleotide sequence ID" value="XM_016380230.1"/>
</dbReference>
<keyword evidence="1" id="KW-0812">Transmembrane</keyword>
<evidence type="ECO:0000256" key="2">
    <source>
        <dbReference type="SAM" id="SignalP"/>
    </source>
</evidence>
<dbReference type="VEuPathDB" id="FungiDB:PV08_05891"/>
<gene>
    <name evidence="3" type="ORF">PV08_05891</name>
</gene>
<organism evidence="3 4">
    <name type="scientific">Exophiala spinifera</name>
    <dbReference type="NCBI Taxonomy" id="91928"/>
    <lineage>
        <taxon>Eukaryota</taxon>
        <taxon>Fungi</taxon>
        <taxon>Dikarya</taxon>
        <taxon>Ascomycota</taxon>
        <taxon>Pezizomycotina</taxon>
        <taxon>Eurotiomycetes</taxon>
        <taxon>Chaetothyriomycetidae</taxon>
        <taxon>Chaetothyriales</taxon>
        <taxon>Herpotrichiellaceae</taxon>
        <taxon>Exophiala</taxon>
    </lineage>
</organism>
<protein>
    <submittedName>
        <fullName evidence="3">Uncharacterized protein</fullName>
    </submittedName>
</protein>
<feature type="transmembrane region" description="Helical" evidence="1">
    <location>
        <begin position="63"/>
        <end position="82"/>
    </location>
</feature>
<dbReference type="Proteomes" id="UP000053328">
    <property type="component" value="Unassembled WGS sequence"/>
</dbReference>
<keyword evidence="1" id="KW-0472">Membrane</keyword>
<feature type="signal peptide" evidence="2">
    <location>
        <begin position="1"/>
        <end position="21"/>
    </location>
</feature>
<dbReference type="HOGENOM" id="CLU_1562896_0_0_1"/>